<dbReference type="PROSITE" id="PS00723">
    <property type="entry name" value="POLYPRENYL_SYNTHASE_1"/>
    <property type="match status" value="1"/>
</dbReference>
<reference evidence="6" key="1">
    <citation type="journal article" date="2019" name="Int. J. Syst. Evol. Microbiol.">
        <title>The Global Catalogue of Microorganisms (GCM) 10K type strain sequencing project: providing services to taxonomists for standard genome sequencing and annotation.</title>
        <authorList>
            <consortium name="The Broad Institute Genomics Platform"/>
            <consortium name="The Broad Institute Genome Sequencing Center for Infectious Disease"/>
            <person name="Wu L."/>
            <person name="Ma J."/>
        </authorList>
    </citation>
    <scope>NUCLEOTIDE SEQUENCE [LARGE SCALE GENOMIC DNA]</scope>
    <source>
        <strain evidence="6">JCM 4805</strain>
    </source>
</reference>
<accession>A0ABP3J9S9</accession>
<dbReference type="CDD" id="cd00685">
    <property type="entry name" value="Trans_IPPS_HT"/>
    <property type="match status" value="1"/>
</dbReference>
<dbReference type="RefSeq" id="WP_346092518.1">
    <property type="nucleotide sequence ID" value="NZ_BAAABY010000003.1"/>
</dbReference>
<sequence>MSALSSMAAAVPAAGEAPGRGAGAGGDGAELFAWARELVTPALRRAVEDLPAPQREIVGYHRGWHGVAGPAARGGGKAVRPALVFLSAMAVGAPPESVIPGAVAVELVHDFSLLHDDVIDADPLRRHRPAAWARYGTPAAVLTGDALLVRALAVLAADARPYSAPATGELSRMLEDLLRGQSQDVAFESTARVRPEEYLEMAAGKTGALMACACALGALLAGASEARTAGLRDFGCHLGIAFQCADDLLGIWGTTRRSGEPVGADVAARKKSLPVAVALADPGPAGRRLAGLYDRTEPLSATDVATATELIEQAGGREATEREAGPTPGGGSVAGDRSR</sequence>
<dbReference type="PANTHER" id="PTHR12001">
    <property type="entry name" value="GERANYLGERANYL PYROPHOSPHATE SYNTHASE"/>
    <property type="match status" value="1"/>
</dbReference>
<dbReference type="Proteomes" id="UP001500909">
    <property type="component" value="Unassembled WGS sequence"/>
</dbReference>
<evidence type="ECO:0000313" key="5">
    <source>
        <dbReference type="EMBL" id="GAA0443596.1"/>
    </source>
</evidence>
<comment type="caution">
    <text evidence="5">The sequence shown here is derived from an EMBL/GenBank/DDBJ whole genome shotgun (WGS) entry which is preliminary data.</text>
</comment>
<keyword evidence="2" id="KW-0460">Magnesium</keyword>
<protein>
    <submittedName>
        <fullName evidence="5">(2E,6E)-farnesyl diphosphate synthase</fullName>
    </submittedName>
</protein>
<dbReference type="Pfam" id="PF00348">
    <property type="entry name" value="polyprenyl_synt"/>
    <property type="match status" value="1"/>
</dbReference>
<comment type="similarity">
    <text evidence="3">Belongs to the FPP/GGPP synthase family.</text>
</comment>
<organism evidence="5 6">
    <name type="scientific">Streptomyces olivaceiscleroticus</name>
    <dbReference type="NCBI Taxonomy" id="68245"/>
    <lineage>
        <taxon>Bacteria</taxon>
        <taxon>Bacillati</taxon>
        <taxon>Actinomycetota</taxon>
        <taxon>Actinomycetes</taxon>
        <taxon>Kitasatosporales</taxon>
        <taxon>Streptomycetaceae</taxon>
        <taxon>Streptomyces</taxon>
    </lineage>
</organism>
<dbReference type="InterPro" id="IPR000092">
    <property type="entry name" value="Polyprenyl_synt"/>
</dbReference>
<evidence type="ECO:0000256" key="2">
    <source>
        <dbReference type="ARBA" id="ARBA00022842"/>
    </source>
</evidence>
<gene>
    <name evidence="5" type="primary">idsA1</name>
    <name evidence="5" type="ORF">GCM10010361_04430</name>
</gene>
<keyword evidence="1" id="KW-0479">Metal-binding</keyword>
<dbReference type="EMBL" id="BAAABY010000003">
    <property type="protein sequence ID" value="GAA0443596.1"/>
    <property type="molecule type" value="Genomic_DNA"/>
</dbReference>
<evidence type="ECO:0000256" key="3">
    <source>
        <dbReference type="RuleBase" id="RU004466"/>
    </source>
</evidence>
<dbReference type="SFLD" id="SFLDS00005">
    <property type="entry name" value="Isoprenoid_Synthase_Type_I"/>
    <property type="match status" value="1"/>
</dbReference>
<evidence type="ECO:0000256" key="4">
    <source>
        <dbReference type="SAM" id="MobiDB-lite"/>
    </source>
</evidence>
<dbReference type="InterPro" id="IPR033749">
    <property type="entry name" value="Polyprenyl_synt_CS"/>
</dbReference>
<dbReference type="InterPro" id="IPR008949">
    <property type="entry name" value="Isoprenoid_synthase_dom_sf"/>
</dbReference>
<name>A0ABP3J9S9_9ACTN</name>
<keyword evidence="6" id="KW-1185">Reference proteome</keyword>
<dbReference type="Gene3D" id="1.10.600.10">
    <property type="entry name" value="Farnesyl Diphosphate Synthase"/>
    <property type="match status" value="1"/>
</dbReference>
<evidence type="ECO:0000256" key="1">
    <source>
        <dbReference type="ARBA" id="ARBA00022723"/>
    </source>
</evidence>
<proteinExistence type="inferred from homology"/>
<keyword evidence="3" id="KW-0808">Transferase</keyword>
<feature type="region of interest" description="Disordered" evidence="4">
    <location>
        <begin position="311"/>
        <end position="339"/>
    </location>
</feature>
<evidence type="ECO:0000313" key="6">
    <source>
        <dbReference type="Proteomes" id="UP001500909"/>
    </source>
</evidence>
<dbReference type="PANTHER" id="PTHR12001:SF86">
    <property type="entry name" value="GERANYLGERANYL DIPHOSPHATE SYNTHASE"/>
    <property type="match status" value="1"/>
</dbReference>
<dbReference type="SUPFAM" id="SSF48576">
    <property type="entry name" value="Terpenoid synthases"/>
    <property type="match status" value="1"/>
</dbReference>